<keyword evidence="2 5" id="KW-0812">Transmembrane</keyword>
<evidence type="ECO:0000256" key="4">
    <source>
        <dbReference type="ARBA" id="ARBA00023136"/>
    </source>
</evidence>
<protein>
    <submittedName>
        <fullName evidence="6">Uncharacterized protein</fullName>
    </submittedName>
</protein>
<comment type="subcellular location">
    <subcellularLocation>
        <location evidence="1">Membrane</location>
        <topology evidence="1">Multi-pass membrane protein</topology>
    </subcellularLocation>
</comment>
<dbReference type="GO" id="GO:0016020">
    <property type="term" value="C:membrane"/>
    <property type="evidence" value="ECO:0007669"/>
    <property type="project" value="UniProtKB-SubCell"/>
</dbReference>
<proteinExistence type="predicted"/>
<evidence type="ECO:0000313" key="7">
    <source>
        <dbReference type="Proteomes" id="UP001347796"/>
    </source>
</evidence>
<sequence length="223" mass="24461">MAGAFGSAATPFIGTVALLAAMIFHVLAFAAPYWSTTESDGNYGLWRRARCRIEGSTDCYRYNMHWSVADWLNAVRGLECLTIIFWSVPLMILPVYIYVALGLHYRCLLGSCCVSVLVGSICNIIGAIIYGIQIATDDVMRLGWCLIICIIGGGLGFVSFIILLIATFNRPDFSIDRHYPSGFYVDPDRNKLYAVGVINDNFETLSVKSAQSNPPAGLVVVPQ</sequence>
<keyword evidence="3 5" id="KW-1133">Transmembrane helix</keyword>
<keyword evidence="4 5" id="KW-0472">Membrane</keyword>
<organism evidence="6 7">
    <name type="scientific">Patella caerulea</name>
    <name type="common">Rayed Mediterranean limpet</name>
    <dbReference type="NCBI Taxonomy" id="87958"/>
    <lineage>
        <taxon>Eukaryota</taxon>
        <taxon>Metazoa</taxon>
        <taxon>Spiralia</taxon>
        <taxon>Lophotrochozoa</taxon>
        <taxon>Mollusca</taxon>
        <taxon>Gastropoda</taxon>
        <taxon>Patellogastropoda</taxon>
        <taxon>Patelloidea</taxon>
        <taxon>Patellidae</taxon>
        <taxon>Patella</taxon>
    </lineage>
</organism>
<dbReference type="Proteomes" id="UP001347796">
    <property type="component" value="Unassembled WGS sequence"/>
</dbReference>
<feature type="transmembrane region" description="Helical" evidence="5">
    <location>
        <begin position="12"/>
        <end position="34"/>
    </location>
</feature>
<dbReference type="AlphaFoldDB" id="A0AAN8K192"/>
<feature type="transmembrane region" description="Helical" evidence="5">
    <location>
        <begin position="141"/>
        <end position="168"/>
    </location>
</feature>
<feature type="transmembrane region" description="Helical" evidence="5">
    <location>
        <begin position="83"/>
        <end position="101"/>
    </location>
</feature>
<dbReference type="EMBL" id="JAZGQO010000007">
    <property type="protein sequence ID" value="KAK6182978.1"/>
    <property type="molecule type" value="Genomic_DNA"/>
</dbReference>
<feature type="transmembrane region" description="Helical" evidence="5">
    <location>
        <begin position="108"/>
        <end position="135"/>
    </location>
</feature>
<dbReference type="Gene3D" id="1.20.140.150">
    <property type="match status" value="1"/>
</dbReference>
<evidence type="ECO:0000256" key="2">
    <source>
        <dbReference type="ARBA" id="ARBA00022692"/>
    </source>
</evidence>
<gene>
    <name evidence="6" type="ORF">SNE40_010538</name>
</gene>
<evidence type="ECO:0000256" key="3">
    <source>
        <dbReference type="ARBA" id="ARBA00022989"/>
    </source>
</evidence>
<keyword evidence="7" id="KW-1185">Reference proteome</keyword>
<comment type="caution">
    <text evidence="6">The sequence shown here is derived from an EMBL/GenBank/DDBJ whole genome shotgun (WGS) entry which is preliminary data.</text>
</comment>
<name>A0AAN8K192_PATCE</name>
<reference evidence="6 7" key="1">
    <citation type="submission" date="2024-01" db="EMBL/GenBank/DDBJ databases">
        <title>The genome of the rayed Mediterranean limpet Patella caerulea (Linnaeus, 1758).</title>
        <authorList>
            <person name="Anh-Thu Weber A."/>
            <person name="Halstead-Nussloch G."/>
        </authorList>
    </citation>
    <scope>NUCLEOTIDE SEQUENCE [LARGE SCALE GENOMIC DNA]</scope>
    <source>
        <strain evidence="6">AATW-2023a</strain>
        <tissue evidence="6">Whole specimen</tissue>
    </source>
</reference>
<evidence type="ECO:0000256" key="1">
    <source>
        <dbReference type="ARBA" id="ARBA00004141"/>
    </source>
</evidence>
<evidence type="ECO:0000313" key="6">
    <source>
        <dbReference type="EMBL" id="KAK6182978.1"/>
    </source>
</evidence>
<evidence type="ECO:0000256" key="5">
    <source>
        <dbReference type="SAM" id="Phobius"/>
    </source>
</evidence>
<accession>A0AAN8K192</accession>
<dbReference type="Pfam" id="PF00822">
    <property type="entry name" value="PMP22_Claudin"/>
    <property type="match status" value="1"/>
</dbReference>
<dbReference type="InterPro" id="IPR004031">
    <property type="entry name" value="PMP22/EMP/MP20/Claudin"/>
</dbReference>